<gene>
    <name evidence="2" type="ORF">SAMN05444000_102140</name>
</gene>
<evidence type="ECO:0000313" key="2">
    <source>
        <dbReference type="EMBL" id="SHI64080.1"/>
    </source>
</evidence>
<dbReference type="STRING" id="1470563.SAMN05444000_102140"/>
<dbReference type="InterPro" id="IPR029058">
    <property type="entry name" value="AB_hydrolase_fold"/>
</dbReference>
<dbReference type="PANTHER" id="PTHR43433">
    <property type="entry name" value="HYDROLASE, ALPHA/BETA FOLD FAMILY PROTEIN"/>
    <property type="match status" value="1"/>
</dbReference>
<dbReference type="EMBL" id="FQZQ01000002">
    <property type="protein sequence ID" value="SHI64080.1"/>
    <property type="molecule type" value="Genomic_DNA"/>
</dbReference>
<organism evidence="2 3">
    <name type="scientific">Shimia gijangensis</name>
    <dbReference type="NCBI Taxonomy" id="1470563"/>
    <lineage>
        <taxon>Bacteria</taxon>
        <taxon>Pseudomonadati</taxon>
        <taxon>Pseudomonadota</taxon>
        <taxon>Alphaproteobacteria</taxon>
        <taxon>Rhodobacterales</taxon>
        <taxon>Roseobacteraceae</taxon>
    </lineage>
</organism>
<dbReference type="Gene3D" id="3.40.50.1820">
    <property type="entry name" value="alpha/beta hydrolase"/>
    <property type="match status" value="1"/>
</dbReference>
<keyword evidence="3" id="KW-1185">Reference proteome</keyword>
<accession>A0A1M6CSY2</accession>
<dbReference type="PANTHER" id="PTHR43433:SF5">
    <property type="entry name" value="AB HYDROLASE-1 DOMAIN-CONTAINING PROTEIN"/>
    <property type="match status" value="1"/>
</dbReference>
<sequence length="294" mass="31654">MQITANGITLEVEVHGPDQGTPLVLIRGLGSQLIHWPQNLVQGLVDRGYRTVIFDNRDVGKSQRCPDNQVSDDPDVIIECLANKTPFPLAYTLSDMAQDVIGLMDALGIAAAHVFGVSMGGAIAQLLCLNHPERLLSATIVMTAASFAADSNDTPTLLSLLLSRPVDRDTYIDGWVQEHSNHGSPGYPMPEADIRAEAALAWSRGVDADGINRQLMALMRSQDTRTSLTEVDLPCQVIHGVEDALIPVARGAEIAGLIPNCDYHALEGMGHIITPALAPQIVDTVDGFIRRRGL</sequence>
<name>A0A1M6CSY2_9RHOB</name>
<evidence type="ECO:0000313" key="3">
    <source>
        <dbReference type="Proteomes" id="UP000183982"/>
    </source>
</evidence>
<dbReference type="OrthoDB" id="9798888at2"/>
<dbReference type="InterPro" id="IPR050471">
    <property type="entry name" value="AB_hydrolase"/>
</dbReference>
<dbReference type="GO" id="GO:0004806">
    <property type="term" value="F:triacylglycerol lipase activity"/>
    <property type="evidence" value="ECO:0007669"/>
    <property type="project" value="TreeGrafter"/>
</dbReference>
<reference evidence="3" key="1">
    <citation type="submission" date="2016-11" db="EMBL/GenBank/DDBJ databases">
        <authorList>
            <person name="Varghese N."/>
            <person name="Submissions S."/>
        </authorList>
    </citation>
    <scope>NUCLEOTIDE SEQUENCE [LARGE SCALE GENOMIC DNA]</scope>
    <source>
        <strain evidence="3">DSM 100564</strain>
    </source>
</reference>
<feature type="domain" description="AB hydrolase-1" evidence="1">
    <location>
        <begin position="22"/>
        <end position="151"/>
    </location>
</feature>
<dbReference type="SUPFAM" id="SSF53474">
    <property type="entry name" value="alpha/beta-Hydrolases"/>
    <property type="match status" value="1"/>
</dbReference>
<dbReference type="RefSeq" id="WP_139280610.1">
    <property type="nucleotide sequence ID" value="NZ_FQZQ01000002.1"/>
</dbReference>
<protein>
    <submittedName>
        <fullName evidence="2">Pimeloyl-ACP methyl ester carboxylesterase</fullName>
    </submittedName>
</protein>
<proteinExistence type="predicted"/>
<dbReference type="GO" id="GO:0046503">
    <property type="term" value="P:glycerolipid catabolic process"/>
    <property type="evidence" value="ECO:0007669"/>
    <property type="project" value="TreeGrafter"/>
</dbReference>
<dbReference type="AlphaFoldDB" id="A0A1M6CSY2"/>
<dbReference type="Pfam" id="PF00561">
    <property type="entry name" value="Abhydrolase_1"/>
    <property type="match status" value="1"/>
</dbReference>
<dbReference type="Proteomes" id="UP000183982">
    <property type="component" value="Unassembled WGS sequence"/>
</dbReference>
<dbReference type="InterPro" id="IPR000073">
    <property type="entry name" value="AB_hydrolase_1"/>
</dbReference>
<evidence type="ECO:0000259" key="1">
    <source>
        <dbReference type="Pfam" id="PF00561"/>
    </source>
</evidence>